<evidence type="ECO:0000256" key="10">
    <source>
        <dbReference type="PIRSR" id="PIRSR601233-3"/>
    </source>
</evidence>
<keyword evidence="3 9" id="KW-0547">Nucleotide-binding</keyword>
<dbReference type="InterPro" id="IPR001233">
    <property type="entry name" value="RtcB"/>
</dbReference>
<keyword evidence="5 9" id="KW-0342">GTP-binding</keyword>
<dbReference type="RefSeq" id="WP_015206766.1">
    <property type="nucleotide sequence ID" value="NC_019757.1"/>
</dbReference>
<evidence type="ECO:0000256" key="2">
    <source>
        <dbReference type="ARBA" id="ARBA00022723"/>
    </source>
</evidence>
<dbReference type="PATRIC" id="fig|56107.3.peg.1371"/>
<evidence type="ECO:0000256" key="11">
    <source>
        <dbReference type="RuleBase" id="RU371113"/>
    </source>
</evidence>
<feature type="binding site" evidence="10">
    <location>
        <position position="108"/>
    </location>
    <ligand>
        <name>Mn(2+)</name>
        <dbReference type="ChEBI" id="CHEBI:29035"/>
        <label>1</label>
    </ligand>
</feature>
<dbReference type="GO" id="GO:0005525">
    <property type="term" value="F:GTP binding"/>
    <property type="evidence" value="ECO:0007669"/>
    <property type="project" value="UniProtKB-KW"/>
</dbReference>
<dbReference type="Gene3D" id="3.90.1860.10">
    <property type="entry name" value="tRNA-splicing ligase RtcB"/>
    <property type="match status" value="1"/>
</dbReference>
<dbReference type="STRING" id="56107.Cylst_1212"/>
<dbReference type="GO" id="GO:0170057">
    <property type="term" value="F:RNA ligase (GTP) activity"/>
    <property type="evidence" value="ECO:0007669"/>
    <property type="project" value="UniProtKB-EC"/>
</dbReference>
<dbReference type="SUPFAM" id="SSF103365">
    <property type="entry name" value="Hypothetical protein PH1602"/>
    <property type="match status" value="1"/>
</dbReference>
<organism evidence="12 13">
    <name type="scientific">Cylindrospermum stagnale PCC 7417</name>
    <dbReference type="NCBI Taxonomy" id="56107"/>
    <lineage>
        <taxon>Bacteria</taxon>
        <taxon>Bacillati</taxon>
        <taxon>Cyanobacteriota</taxon>
        <taxon>Cyanophyceae</taxon>
        <taxon>Nostocales</taxon>
        <taxon>Nostocaceae</taxon>
        <taxon>Cylindrospermum</taxon>
    </lineage>
</organism>
<dbReference type="EMBL" id="CP003642">
    <property type="protein sequence ID" value="AFZ23510.1"/>
    <property type="molecule type" value="Genomic_DNA"/>
</dbReference>
<reference evidence="12 13" key="1">
    <citation type="submission" date="2012-06" db="EMBL/GenBank/DDBJ databases">
        <title>Finished chromosome of genome of Cylindrospermum stagnale PCC 7417.</title>
        <authorList>
            <consortium name="US DOE Joint Genome Institute"/>
            <person name="Gugger M."/>
            <person name="Coursin T."/>
            <person name="Rippka R."/>
            <person name="Tandeau De Marsac N."/>
            <person name="Huntemann M."/>
            <person name="Wei C.-L."/>
            <person name="Han J."/>
            <person name="Detter J.C."/>
            <person name="Han C."/>
            <person name="Tapia R."/>
            <person name="Chen A."/>
            <person name="Kyrpides N."/>
            <person name="Mavromatis K."/>
            <person name="Markowitz V."/>
            <person name="Szeto E."/>
            <person name="Ivanova N."/>
            <person name="Pagani I."/>
            <person name="Pati A."/>
            <person name="Goodwin L."/>
            <person name="Nordberg H.P."/>
            <person name="Cantor M.N."/>
            <person name="Hua S.X."/>
            <person name="Woyke T."/>
            <person name="Kerfeld C.A."/>
        </authorList>
    </citation>
    <scope>NUCLEOTIDE SEQUENCE [LARGE SCALE GENOMIC DNA]</scope>
    <source>
        <strain evidence="12 13">PCC 7417</strain>
    </source>
</reference>
<feature type="binding site" evidence="9">
    <location>
        <begin position="403"/>
        <end position="406"/>
    </location>
    <ligand>
        <name>GMP</name>
        <dbReference type="ChEBI" id="CHEBI:58115"/>
    </ligand>
</feature>
<comment type="subunit">
    <text evidence="11">Monomer.</text>
</comment>
<name>K9WT05_9NOST</name>
<dbReference type="InterPro" id="IPR036025">
    <property type="entry name" value="RtcB-like_sf"/>
</dbReference>
<dbReference type="KEGG" id="csg:Cylst_1212"/>
<feature type="binding site" evidence="9">
    <location>
        <position position="478"/>
    </location>
    <ligand>
        <name>GMP</name>
        <dbReference type="ChEBI" id="CHEBI:58115"/>
    </ligand>
</feature>
<evidence type="ECO:0000313" key="12">
    <source>
        <dbReference type="EMBL" id="AFZ23510.1"/>
    </source>
</evidence>
<dbReference type="PANTHER" id="PTHR11118:SF1">
    <property type="entry name" value="RNA-SPLICING LIGASE RTCB HOMOLOG"/>
    <property type="match status" value="1"/>
</dbReference>
<dbReference type="HOGENOM" id="CLU_022279_4_0_3"/>
<evidence type="ECO:0000256" key="8">
    <source>
        <dbReference type="PIRSR" id="PIRSR601233-1"/>
    </source>
</evidence>
<feature type="binding site" evidence="10">
    <location>
        <position position="260"/>
    </location>
    <ligand>
        <name>Mn(2+)</name>
        <dbReference type="ChEBI" id="CHEBI:29035"/>
        <label>2</label>
    </ligand>
</feature>
<dbReference type="OrthoDB" id="9802323at2"/>
<evidence type="ECO:0000256" key="6">
    <source>
        <dbReference type="ARBA" id="ARBA00023211"/>
    </source>
</evidence>
<feature type="binding site" evidence="9">
    <location>
        <position position="386"/>
    </location>
    <ligand>
        <name>GMP</name>
        <dbReference type="ChEBI" id="CHEBI:58115"/>
    </ligand>
</feature>
<dbReference type="GO" id="GO:0003972">
    <property type="term" value="F:RNA ligase (ATP) activity"/>
    <property type="evidence" value="ECO:0007669"/>
    <property type="project" value="TreeGrafter"/>
</dbReference>
<dbReference type="AlphaFoldDB" id="K9WT05"/>
<feature type="binding site" evidence="9">
    <location>
        <begin position="379"/>
        <end position="382"/>
    </location>
    <ligand>
        <name>GMP</name>
        <dbReference type="ChEBI" id="CHEBI:58115"/>
    </ligand>
</feature>
<dbReference type="Proteomes" id="UP000010475">
    <property type="component" value="Chromosome"/>
</dbReference>
<keyword evidence="6 10" id="KW-0464">Manganese</keyword>
<gene>
    <name evidence="11" type="primary">rtcB</name>
    <name evidence="12" type="ORF">Cylst_1212</name>
</gene>
<keyword evidence="4" id="KW-0692">RNA repair</keyword>
<keyword evidence="13" id="KW-1185">Reference proteome</keyword>
<feature type="binding site" evidence="9">
    <location>
        <begin position="351"/>
        <end position="352"/>
    </location>
    <ligand>
        <name>GMP</name>
        <dbReference type="ChEBI" id="CHEBI:58115"/>
    </ligand>
</feature>
<dbReference type="EC" id="6.5.1.-" evidence="11"/>
<keyword evidence="2 10" id="KW-0479">Metal-binding</keyword>
<evidence type="ECO:0000313" key="13">
    <source>
        <dbReference type="Proteomes" id="UP000010475"/>
    </source>
</evidence>
<evidence type="ECO:0000256" key="7">
    <source>
        <dbReference type="ARBA" id="ARBA00047746"/>
    </source>
</evidence>
<dbReference type="GO" id="GO:0046872">
    <property type="term" value="F:metal ion binding"/>
    <property type="evidence" value="ECO:0007669"/>
    <property type="project" value="UniProtKB-UniRule"/>
</dbReference>
<accession>K9WT05</accession>
<feature type="active site" description="GMP-histidine intermediate" evidence="8">
    <location>
        <position position="403"/>
    </location>
</feature>
<keyword evidence="1 11" id="KW-0436">Ligase</keyword>
<feature type="binding site" evidence="10">
    <location>
        <position position="351"/>
    </location>
    <ligand>
        <name>Mn(2+)</name>
        <dbReference type="ChEBI" id="CHEBI:29035"/>
        <label>2</label>
    </ligand>
</feature>
<dbReference type="Pfam" id="PF01139">
    <property type="entry name" value="RtcB"/>
    <property type="match status" value="1"/>
</dbReference>
<evidence type="ECO:0000256" key="1">
    <source>
        <dbReference type="ARBA" id="ARBA00022598"/>
    </source>
</evidence>
<proteinExistence type="inferred from homology"/>
<sequence>MQPKNLQRLLRALGRQGLDVSYQNSTYSVRLTNSPNAPAAEVLLPEGFPVEAKALKQLANLANVRHPAGGCVCRACATPDFHPGDAGIAIGSVVETVGQVIPAAVGSDINCGMRLHVADLTIDQFLAKRDRFVELIKGDYFFGTRDVTMTAKTMQSLFQYGVPGWLDAMLDSPTGSFVKSNWQQLSQECDNIFLGGSMDGDWRLAPEELIPDAGIVRDGGLATIGGGNHFVEVQRVDKVENRALAYAWGVHEGQLALMIHSGSRNVGKYIGGMWRDQAKAAWQKGLKYPESQIFPLSTHSHPELVAGYLQAEATAANYGFINRLLLAELLRLRLREVYGDVEAPLVYDLPHNITLPFGQGWVTRKGACPAHPGQPVIIPGSMGDYSYLMVGKGNPAYSHSASHGAGRIRTRFDLNRRGASETEAELGLTGVDCITLREERRIEEAPAAYKPIQSVIDIQVEAEMVGVVARLSPVLTFKA</sequence>
<evidence type="ECO:0000256" key="3">
    <source>
        <dbReference type="ARBA" id="ARBA00022741"/>
    </source>
</evidence>
<protein>
    <recommendedName>
        <fullName evidence="11">tRNA-splicing ligase RtcB</fullName>
        <ecNumber evidence="11">6.5.1.-</ecNumber>
    </recommendedName>
</protein>
<dbReference type="GO" id="GO:0006396">
    <property type="term" value="P:RNA processing"/>
    <property type="evidence" value="ECO:0007669"/>
    <property type="project" value="InterPro"/>
</dbReference>
<comment type="catalytic activity">
    <reaction evidence="7">
        <text>a 3'-end 3'-phospho-ribonucleotide-RNA + a 5'-end dephospho-ribonucleoside-RNA + GTP = a ribonucleotidyl-ribonucleotide-RNA + GMP + diphosphate</text>
        <dbReference type="Rhea" id="RHEA:68076"/>
        <dbReference type="Rhea" id="RHEA-COMP:10463"/>
        <dbReference type="Rhea" id="RHEA-COMP:13936"/>
        <dbReference type="Rhea" id="RHEA-COMP:17355"/>
        <dbReference type="ChEBI" id="CHEBI:33019"/>
        <dbReference type="ChEBI" id="CHEBI:37565"/>
        <dbReference type="ChEBI" id="CHEBI:58115"/>
        <dbReference type="ChEBI" id="CHEBI:83062"/>
        <dbReference type="ChEBI" id="CHEBI:138284"/>
        <dbReference type="ChEBI" id="CHEBI:173118"/>
        <dbReference type="EC" id="6.5.1.8"/>
    </reaction>
</comment>
<comment type="cofactor">
    <cofactor evidence="10 11">
        <name>Mn(2+)</name>
        <dbReference type="ChEBI" id="CHEBI:29035"/>
    </cofactor>
    <text evidence="10 11">Binds 2 manganese ions per subunit.</text>
</comment>
<dbReference type="eggNOG" id="COG1690">
    <property type="taxonomic scope" value="Bacteria"/>
</dbReference>
<feature type="binding site" evidence="9">
    <location>
        <begin position="228"/>
        <end position="232"/>
    </location>
    <ligand>
        <name>GMP</name>
        <dbReference type="ChEBI" id="CHEBI:58115"/>
    </ligand>
</feature>
<evidence type="ECO:0000256" key="5">
    <source>
        <dbReference type="ARBA" id="ARBA00023134"/>
    </source>
</evidence>
<comment type="similarity">
    <text evidence="11">Belongs to the RtcB family.</text>
</comment>
<feature type="binding site" evidence="10">
    <location>
        <position position="229"/>
    </location>
    <ligand>
        <name>Mn(2+)</name>
        <dbReference type="ChEBI" id="CHEBI:29035"/>
        <label>1</label>
    </ligand>
</feature>
<dbReference type="PANTHER" id="PTHR11118">
    <property type="entry name" value="RNA-SPLICING LIGASE RTCB HOMOLOG"/>
    <property type="match status" value="1"/>
</dbReference>
<dbReference type="GO" id="GO:0042245">
    <property type="term" value="P:RNA repair"/>
    <property type="evidence" value="ECO:0007669"/>
    <property type="project" value="UniProtKB-KW"/>
</dbReference>
<evidence type="ECO:0000256" key="9">
    <source>
        <dbReference type="PIRSR" id="PIRSR601233-2"/>
    </source>
</evidence>
<evidence type="ECO:0000256" key="4">
    <source>
        <dbReference type="ARBA" id="ARBA00022800"/>
    </source>
</evidence>